<evidence type="ECO:0000259" key="8">
    <source>
        <dbReference type="SMART" id="SM00905"/>
    </source>
</evidence>
<comment type="catalytic activity">
    <reaction evidence="6">
        <text>2 D-glyceraldehyde 3-phosphate = 4-(hydroxymethyl)-2-furancarboxaldehyde phosphate + phosphate + 2 H2O</text>
        <dbReference type="Rhea" id="RHEA:43536"/>
        <dbReference type="ChEBI" id="CHEBI:15377"/>
        <dbReference type="ChEBI" id="CHEBI:43474"/>
        <dbReference type="ChEBI" id="CHEBI:59776"/>
        <dbReference type="ChEBI" id="CHEBI:83407"/>
        <dbReference type="EC" id="4.2.3.153"/>
    </reaction>
</comment>
<keyword evidence="4" id="KW-0704">Schiff base</keyword>
<evidence type="ECO:0000256" key="5">
    <source>
        <dbReference type="ARBA" id="ARBA00032523"/>
    </source>
</evidence>
<dbReference type="AlphaFoldDB" id="A0A4Q2T226"/>
<dbReference type="OrthoDB" id="7580479at2"/>
<evidence type="ECO:0000256" key="2">
    <source>
        <dbReference type="ARBA" id="ARBA00012553"/>
    </source>
</evidence>
<dbReference type="RefSeq" id="WP_129332968.1">
    <property type="nucleotide sequence ID" value="NZ_SDVB01000249.1"/>
</dbReference>
<proteinExistence type="predicted"/>
<dbReference type="GO" id="GO:0006760">
    <property type="term" value="P:folic acid-containing compound metabolic process"/>
    <property type="evidence" value="ECO:0007669"/>
    <property type="project" value="InterPro"/>
</dbReference>
<organism evidence="9 10">
    <name type="scientific">Ciceribacter ferrooxidans</name>
    <dbReference type="NCBI Taxonomy" id="2509717"/>
    <lineage>
        <taxon>Bacteria</taxon>
        <taxon>Pseudomonadati</taxon>
        <taxon>Pseudomonadota</taxon>
        <taxon>Alphaproteobacteria</taxon>
        <taxon>Hyphomicrobiales</taxon>
        <taxon>Rhizobiaceae</taxon>
        <taxon>Ciceribacter</taxon>
    </lineage>
</organism>
<dbReference type="InterPro" id="IPR043133">
    <property type="entry name" value="GTP-CH-I_C/QueF"/>
</dbReference>
<evidence type="ECO:0000256" key="6">
    <source>
        <dbReference type="ARBA" id="ARBA00047628"/>
    </source>
</evidence>
<feature type="domain" description="Dihydroneopterin aldolase/epimerase" evidence="8">
    <location>
        <begin position="258"/>
        <end position="365"/>
    </location>
</feature>
<protein>
    <recommendedName>
        <fullName evidence="2">(5-formylfuran-3-yl)methyl phosphate synthase</fullName>
        <ecNumber evidence="2">4.2.3.153</ecNumber>
    </recommendedName>
    <alternativeName>
        <fullName evidence="5">4-(hydroxymethyl)-2-furancarboxaldehyde-phosphate synthase</fullName>
    </alternativeName>
</protein>
<evidence type="ECO:0000313" key="9">
    <source>
        <dbReference type="EMBL" id="RYC10699.1"/>
    </source>
</evidence>
<name>A0A4Q2T226_9HYPH</name>
<evidence type="ECO:0000256" key="7">
    <source>
        <dbReference type="SAM" id="MobiDB-lite"/>
    </source>
</evidence>
<dbReference type="EMBL" id="SDVB01000249">
    <property type="protein sequence ID" value="RYC10699.1"/>
    <property type="molecule type" value="Genomic_DNA"/>
</dbReference>
<dbReference type="EC" id="4.2.3.153" evidence="2"/>
<comment type="function">
    <text evidence="1">Catalyzes the formation of 4-(hydroxymethyl)-2-furancarboxaldehyde phosphate (4-HFC-P) from two molecules of glyceraldehyde-3-P (GA-3-P).</text>
</comment>
<dbReference type="Pfam" id="PF02152">
    <property type="entry name" value="FolB"/>
    <property type="match status" value="1"/>
</dbReference>
<comment type="caution">
    <text evidence="9">The sequence shown here is derived from an EMBL/GenBank/DDBJ whole genome shotgun (WGS) entry which is preliminary data.</text>
</comment>
<feature type="region of interest" description="Disordered" evidence="7">
    <location>
        <begin position="371"/>
        <end position="394"/>
    </location>
</feature>
<dbReference type="Pfam" id="PF04476">
    <property type="entry name" value="4HFCP_synth"/>
    <property type="match status" value="1"/>
</dbReference>
<evidence type="ECO:0000256" key="3">
    <source>
        <dbReference type="ARBA" id="ARBA00023239"/>
    </source>
</evidence>
<gene>
    <name evidence="9" type="ORF">EUU22_15920</name>
</gene>
<evidence type="ECO:0000313" key="10">
    <source>
        <dbReference type="Proteomes" id="UP000291088"/>
    </source>
</evidence>
<dbReference type="InterPro" id="IPR006157">
    <property type="entry name" value="FolB_dom"/>
</dbReference>
<sequence length="394" mass="42460">MTKMLASVRNRQEAEVALQIGADIIDLKEPTRGALGAVDTKDIVEIVAVVNGRRPTSAASGDLPMEAEVVHAKVEELAATGVDFVKIGFFPSERLVDCATAVSGIATHQKLVAVLFADHVYPENVLDIFAQAGFHGVMIDTADKTKGRLLQHLSTDRLGTFVAECHARGLTAGLAGSLEAPDVPRLLAYNPDFIGFRGALCSNLERGAAIDRDAALKVRALIPEEQPAGTQSRVDYKLLAARGYFPDASELGLGTDKIFVRDFVLPVEIGAYSFEHGKTQRMRFDVTADVLRVTRNPEDMRHVVSYDIIMDGIRSLVARGHVELVETLAEQIAAFVLENPRVTNVVVRAEKLELGPGGVGVIIERKQDRQNAVRAGERSGGPAAVRQGQGVLPS</sequence>
<accession>A0A4Q2T226</accession>
<dbReference type="NCBIfam" id="TIGR00526">
    <property type="entry name" value="folB_dom"/>
    <property type="match status" value="1"/>
</dbReference>
<keyword evidence="3" id="KW-0456">Lyase</keyword>
<dbReference type="Gene3D" id="3.30.1130.10">
    <property type="match status" value="1"/>
</dbReference>
<evidence type="ECO:0000256" key="1">
    <source>
        <dbReference type="ARBA" id="ARBA00003810"/>
    </source>
</evidence>
<reference evidence="9 10" key="1">
    <citation type="submission" date="2019-01" db="EMBL/GenBank/DDBJ databases">
        <authorList>
            <person name="Deng T."/>
        </authorList>
    </citation>
    <scope>NUCLEOTIDE SEQUENCE [LARGE SCALE GENOMIC DNA]</scope>
    <source>
        <strain evidence="9 10">F8825</strain>
    </source>
</reference>
<dbReference type="InterPro" id="IPR007565">
    <property type="entry name" value="4HFCP_synth"/>
</dbReference>
<dbReference type="SMART" id="SM00905">
    <property type="entry name" value="FolB"/>
    <property type="match status" value="1"/>
</dbReference>
<evidence type="ECO:0000256" key="4">
    <source>
        <dbReference type="ARBA" id="ARBA00023270"/>
    </source>
</evidence>
<dbReference type="Proteomes" id="UP000291088">
    <property type="component" value="Unassembled WGS sequence"/>
</dbReference>
<keyword evidence="10" id="KW-1185">Reference proteome</keyword>
<dbReference type="SUPFAM" id="SSF55620">
    <property type="entry name" value="Tetrahydrobiopterin biosynthesis enzymes-like"/>
    <property type="match status" value="1"/>
</dbReference>
<dbReference type="GO" id="GO:0004150">
    <property type="term" value="F:dihydroneopterin aldolase activity"/>
    <property type="evidence" value="ECO:0007669"/>
    <property type="project" value="InterPro"/>
</dbReference>